<comment type="caution">
    <text evidence="1">The sequence shown here is derived from an EMBL/GenBank/DDBJ whole genome shotgun (WGS) entry which is preliminary data.</text>
</comment>
<protein>
    <submittedName>
        <fullName evidence="1">FabD/lysophospholipase-like protein</fullName>
    </submittedName>
</protein>
<gene>
    <name evidence="1" type="ORF">BDR25DRAFT_244712</name>
</gene>
<sequence>MRSFTVGDANLPSEIIGLPNSDCVRSSLETQLCLVFTGQGAQYAKVGLELMQYPVFMSALSEANKVFQAMGAGWSLFDKIESGEGITLPQFGQPLCTALQIALFELLKRFNVTTVAVVGHSSGEIAAAYSIGALSLESACKVVYHRGRLSGQLATQLVAYMTIMVEPH</sequence>
<name>A0ACB6QCA7_9PLEO</name>
<proteinExistence type="predicted"/>
<accession>A0ACB6QCA7</accession>
<keyword evidence="2" id="KW-1185">Reference proteome</keyword>
<dbReference type="Proteomes" id="UP000799755">
    <property type="component" value="Unassembled WGS sequence"/>
</dbReference>
<dbReference type="EMBL" id="MU003546">
    <property type="protein sequence ID" value="KAF2463775.1"/>
    <property type="molecule type" value="Genomic_DNA"/>
</dbReference>
<evidence type="ECO:0000313" key="1">
    <source>
        <dbReference type="EMBL" id="KAF2463775.1"/>
    </source>
</evidence>
<organism evidence="1 2">
    <name type="scientific">Lindgomyces ingoldianus</name>
    <dbReference type="NCBI Taxonomy" id="673940"/>
    <lineage>
        <taxon>Eukaryota</taxon>
        <taxon>Fungi</taxon>
        <taxon>Dikarya</taxon>
        <taxon>Ascomycota</taxon>
        <taxon>Pezizomycotina</taxon>
        <taxon>Dothideomycetes</taxon>
        <taxon>Pleosporomycetidae</taxon>
        <taxon>Pleosporales</taxon>
        <taxon>Lindgomycetaceae</taxon>
        <taxon>Lindgomyces</taxon>
    </lineage>
</organism>
<reference evidence="1" key="1">
    <citation type="journal article" date="2020" name="Stud. Mycol.">
        <title>101 Dothideomycetes genomes: a test case for predicting lifestyles and emergence of pathogens.</title>
        <authorList>
            <person name="Haridas S."/>
            <person name="Albert R."/>
            <person name="Binder M."/>
            <person name="Bloem J."/>
            <person name="Labutti K."/>
            <person name="Salamov A."/>
            <person name="Andreopoulos B."/>
            <person name="Baker S."/>
            <person name="Barry K."/>
            <person name="Bills G."/>
            <person name="Bluhm B."/>
            <person name="Cannon C."/>
            <person name="Castanera R."/>
            <person name="Culley D."/>
            <person name="Daum C."/>
            <person name="Ezra D."/>
            <person name="Gonzalez J."/>
            <person name="Henrissat B."/>
            <person name="Kuo A."/>
            <person name="Liang C."/>
            <person name="Lipzen A."/>
            <person name="Lutzoni F."/>
            <person name="Magnuson J."/>
            <person name="Mondo S."/>
            <person name="Nolan M."/>
            <person name="Ohm R."/>
            <person name="Pangilinan J."/>
            <person name="Park H.-J."/>
            <person name="Ramirez L."/>
            <person name="Alfaro M."/>
            <person name="Sun H."/>
            <person name="Tritt A."/>
            <person name="Yoshinaga Y."/>
            <person name="Zwiers L.-H."/>
            <person name="Turgeon B."/>
            <person name="Goodwin S."/>
            <person name="Spatafora J."/>
            <person name="Crous P."/>
            <person name="Grigoriev I."/>
        </authorList>
    </citation>
    <scope>NUCLEOTIDE SEQUENCE</scope>
    <source>
        <strain evidence="1">ATCC 200398</strain>
    </source>
</reference>
<evidence type="ECO:0000313" key="2">
    <source>
        <dbReference type="Proteomes" id="UP000799755"/>
    </source>
</evidence>